<evidence type="ECO:0000256" key="4">
    <source>
        <dbReference type="ARBA" id="ARBA00023004"/>
    </source>
</evidence>
<dbReference type="GO" id="GO:0046872">
    <property type="term" value="F:metal ion binding"/>
    <property type="evidence" value="ECO:0007669"/>
    <property type="project" value="UniProtKB-KW"/>
</dbReference>
<evidence type="ECO:0000313" key="6">
    <source>
        <dbReference type="EMBL" id="GAF87983.1"/>
    </source>
</evidence>
<dbReference type="InterPro" id="IPR039650">
    <property type="entry name" value="HdrA-like"/>
</dbReference>
<organism evidence="6">
    <name type="scientific">marine sediment metagenome</name>
    <dbReference type="NCBI Taxonomy" id="412755"/>
    <lineage>
        <taxon>unclassified sequences</taxon>
        <taxon>metagenomes</taxon>
        <taxon>ecological metagenomes</taxon>
    </lineage>
</organism>
<gene>
    <name evidence="6" type="ORF">S01H1_25216</name>
</gene>
<dbReference type="Pfam" id="PF12831">
    <property type="entry name" value="FAD_oxidored"/>
    <property type="match status" value="1"/>
</dbReference>
<keyword evidence="2" id="KW-0479">Metal-binding</keyword>
<comment type="caution">
    <text evidence="6">The sequence shown here is derived from an EMBL/GenBank/DDBJ whole genome shotgun (WGS) entry which is preliminary data.</text>
</comment>
<sequence length="286" mass="33211">RVYRHYVDRYGKDSENVKLCRDGYYYEPHVAERVFRDILTEQPRIRLFLGNRLQEVMRTGNRLVGIRAMDRSNGNLTELRGRVFVDATYEGDLAAFAGARYRLGREGRDEFNESHAGVIYMDHRNRTLLPGSSGLGDKRVPAYTFRLCLSTDPANSVSIGKPDNYDRSRYVNYFDDLKLKRIPSAVVALSIAPIPNHKTDVNMKPWPLGFPFAGENYGYPQADWEEREKITKHLRDITLGLVYFLQNDSQLSEEDRARANKYGLAKDEFTDNSHFPWQLYVREARR</sequence>
<dbReference type="PANTHER" id="PTHR43498">
    <property type="entry name" value="FERREDOXIN:COB-COM HETERODISULFIDE REDUCTASE SUBUNIT A"/>
    <property type="match status" value="1"/>
</dbReference>
<dbReference type="GO" id="GO:0051539">
    <property type="term" value="F:4 iron, 4 sulfur cluster binding"/>
    <property type="evidence" value="ECO:0007669"/>
    <property type="project" value="UniProtKB-KW"/>
</dbReference>
<keyword evidence="5" id="KW-0411">Iron-sulfur</keyword>
<dbReference type="EMBL" id="BARS01015207">
    <property type="protein sequence ID" value="GAF87983.1"/>
    <property type="molecule type" value="Genomic_DNA"/>
</dbReference>
<evidence type="ECO:0000256" key="1">
    <source>
        <dbReference type="ARBA" id="ARBA00022485"/>
    </source>
</evidence>
<proteinExistence type="predicted"/>
<evidence type="ECO:0000256" key="5">
    <source>
        <dbReference type="ARBA" id="ARBA00023014"/>
    </source>
</evidence>
<dbReference type="InterPro" id="IPR036188">
    <property type="entry name" value="FAD/NAD-bd_sf"/>
</dbReference>
<dbReference type="SUPFAM" id="SSF51905">
    <property type="entry name" value="FAD/NAD(P)-binding domain"/>
    <property type="match status" value="1"/>
</dbReference>
<protein>
    <submittedName>
        <fullName evidence="6">Uncharacterized protein</fullName>
    </submittedName>
</protein>
<keyword evidence="1" id="KW-0004">4Fe-4S</keyword>
<dbReference type="GO" id="GO:0016491">
    <property type="term" value="F:oxidoreductase activity"/>
    <property type="evidence" value="ECO:0007669"/>
    <property type="project" value="UniProtKB-KW"/>
</dbReference>
<accession>X0T3E5</accession>
<evidence type="ECO:0000256" key="3">
    <source>
        <dbReference type="ARBA" id="ARBA00023002"/>
    </source>
</evidence>
<feature type="non-terminal residue" evidence="6">
    <location>
        <position position="1"/>
    </location>
</feature>
<keyword evidence="3" id="KW-0560">Oxidoreductase</keyword>
<dbReference type="AlphaFoldDB" id="X0T3E5"/>
<feature type="non-terminal residue" evidence="6">
    <location>
        <position position="286"/>
    </location>
</feature>
<evidence type="ECO:0000256" key="2">
    <source>
        <dbReference type="ARBA" id="ARBA00022723"/>
    </source>
</evidence>
<dbReference type="PANTHER" id="PTHR43498:SF1">
    <property type="entry name" value="COB--COM HETERODISULFIDE REDUCTASE IRON-SULFUR SUBUNIT A"/>
    <property type="match status" value="1"/>
</dbReference>
<name>X0T3E5_9ZZZZ</name>
<reference evidence="6" key="1">
    <citation type="journal article" date="2014" name="Front. Microbiol.">
        <title>High frequency of phylogenetically diverse reductive dehalogenase-homologous genes in deep subseafloor sedimentary metagenomes.</title>
        <authorList>
            <person name="Kawai M."/>
            <person name="Futagami T."/>
            <person name="Toyoda A."/>
            <person name="Takaki Y."/>
            <person name="Nishi S."/>
            <person name="Hori S."/>
            <person name="Arai W."/>
            <person name="Tsubouchi T."/>
            <person name="Morono Y."/>
            <person name="Uchiyama I."/>
            <person name="Ito T."/>
            <person name="Fujiyama A."/>
            <person name="Inagaki F."/>
            <person name="Takami H."/>
        </authorList>
    </citation>
    <scope>NUCLEOTIDE SEQUENCE</scope>
    <source>
        <strain evidence="6">Expedition CK06-06</strain>
    </source>
</reference>
<keyword evidence="4" id="KW-0408">Iron</keyword>